<reference evidence="1" key="1">
    <citation type="submission" date="2024-03" db="EMBL/GenBank/DDBJ databases">
        <title>Diverse circular DNA viruses in blood, oral, and fecal samples of captive lemurs.</title>
        <authorList>
            <person name="Paietta E.N."/>
            <person name="Kraberger S."/>
            <person name="Lund M.C."/>
            <person name="Custer J.M."/>
            <person name="Vargas K.M."/>
            <person name="Ehmke E.E."/>
            <person name="Yoder A.D."/>
            <person name="Varsani A."/>
        </authorList>
    </citation>
    <scope>NUCLEOTIDE SEQUENCE</scope>
    <source>
        <strain evidence="1">Duke_24FS_3</strain>
    </source>
</reference>
<sequence>MRNKKGNKKMQIKLEMNLEMRVLYKGGYESSIQRNIVEEFDENSEEYKETCAVYENLIGFSREQNPNEFDKKLLEFLSRDARAELQSTIDKITSVVKKAFLNDVSGIIEFAGGIFRLSEISEVRFGTISVRFTKK</sequence>
<dbReference type="EMBL" id="PP511521">
    <property type="protein sequence ID" value="XCD05037.1"/>
    <property type="molecule type" value="Genomic_DNA"/>
</dbReference>
<proteinExistence type="predicted"/>
<organism evidence="1">
    <name type="scientific">Dulem virus 36</name>
    <dbReference type="NCBI Taxonomy" id="3145754"/>
    <lineage>
        <taxon>Viruses</taxon>
        <taxon>Duplodnaviria</taxon>
        <taxon>Heunggongvirae</taxon>
        <taxon>Uroviricota</taxon>
        <taxon>Caudoviricetes</taxon>
    </lineage>
</organism>
<protein>
    <submittedName>
        <fullName evidence="1">Uncharacterized protein</fullName>
    </submittedName>
</protein>
<evidence type="ECO:0000313" key="1">
    <source>
        <dbReference type="EMBL" id="XCD05037.1"/>
    </source>
</evidence>
<accession>A0AAU8AYJ8</accession>
<name>A0AAU8AYJ8_9CAUD</name>